<name>A0A7Y9IBR4_9ACTN</name>
<sequence>MTELRDRIEAARAAYAVPGLSWAIHDDHAVADTGALGVREAGGDSPVTETTRFQACSISKPVAVLGMLRLVDRGLLDLDQDVNERLTSWRIPRNGTWQPVITLRHLASHSAGLTASGFPGYRRTDPLPDPVQILSGAHPANTEGVRVDTMPGVRMRYSGGGMTVMQQLLEDVTGTPFADLMRELVLDPIGMADSDFAQPPPAAVHDRLASGHDAYGRPVEGGWNLYPEQAAAGLWTTPADLCRWALAVRAAYQGAVDAVLSRGLAREMLAPRLPTGKAQTGGLDEIGLGVFLAGRDGQVRFGHSGSNVGFQCHALSYHELGSGAVVMSNSDRGYFAVQRALAAIAERCGWPDYPDDLEEPKQPDRDSVAALAGHYRLHDASALSLRPVEDELAVRFDGQPEMIFGFVGQQDGQLIFASRVIGVRLELELEGTKITVRQDGTTITGTRH</sequence>
<dbReference type="InterPro" id="IPR050491">
    <property type="entry name" value="AmpC-like"/>
</dbReference>
<dbReference type="RefSeq" id="WP_179755424.1">
    <property type="nucleotide sequence ID" value="NZ_JACCBU010000001.1"/>
</dbReference>
<proteinExistence type="predicted"/>
<comment type="caution">
    <text evidence="2">The sequence shown here is derived from an EMBL/GenBank/DDBJ whole genome shotgun (WGS) entry which is preliminary data.</text>
</comment>
<dbReference type="EMBL" id="JACCBU010000001">
    <property type="protein sequence ID" value="NYE73718.1"/>
    <property type="molecule type" value="Genomic_DNA"/>
</dbReference>
<dbReference type="AlphaFoldDB" id="A0A7Y9IBR4"/>
<dbReference type="Gene3D" id="3.40.710.10">
    <property type="entry name" value="DD-peptidase/beta-lactamase superfamily"/>
    <property type="match status" value="1"/>
</dbReference>
<evidence type="ECO:0000313" key="2">
    <source>
        <dbReference type="EMBL" id="NYE73718.1"/>
    </source>
</evidence>
<dbReference type="PANTHER" id="PTHR46825">
    <property type="entry name" value="D-ALANYL-D-ALANINE-CARBOXYPEPTIDASE/ENDOPEPTIDASE AMPH"/>
    <property type="match status" value="1"/>
</dbReference>
<organism evidence="2 3">
    <name type="scientific">Microlunatus parietis</name>
    <dbReference type="NCBI Taxonomy" id="682979"/>
    <lineage>
        <taxon>Bacteria</taxon>
        <taxon>Bacillati</taxon>
        <taxon>Actinomycetota</taxon>
        <taxon>Actinomycetes</taxon>
        <taxon>Propionibacteriales</taxon>
        <taxon>Propionibacteriaceae</taxon>
        <taxon>Microlunatus</taxon>
    </lineage>
</organism>
<evidence type="ECO:0000259" key="1">
    <source>
        <dbReference type="Pfam" id="PF00144"/>
    </source>
</evidence>
<dbReference type="Proteomes" id="UP000569914">
    <property type="component" value="Unassembled WGS sequence"/>
</dbReference>
<accession>A0A7Y9IBR4</accession>
<keyword evidence="3" id="KW-1185">Reference proteome</keyword>
<reference evidence="2 3" key="1">
    <citation type="submission" date="2020-07" db="EMBL/GenBank/DDBJ databases">
        <title>Sequencing the genomes of 1000 actinobacteria strains.</title>
        <authorList>
            <person name="Klenk H.-P."/>
        </authorList>
    </citation>
    <scope>NUCLEOTIDE SEQUENCE [LARGE SCALE GENOMIC DNA]</scope>
    <source>
        <strain evidence="2 3">DSM 22083</strain>
    </source>
</reference>
<dbReference type="InterPro" id="IPR001466">
    <property type="entry name" value="Beta-lactam-related"/>
</dbReference>
<gene>
    <name evidence="2" type="ORF">BKA15_005047</name>
</gene>
<evidence type="ECO:0000313" key="3">
    <source>
        <dbReference type="Proteomes" id="UP000569914"/>
    </source>
</evidence>
<dbReference type="Pfam" id="PF00144">
    <property type="entry name" value="Beta-lactamase"/>
    <property type="match status" value="1"/>
</dbReference>
<feature type="domain" description="Beta-lactamase-related" evidence="1">
    <location>
        <begin position="5"/>
        <end position="345"/>
    </location>
</feature>
<dbReference type="InterPro" id="IPR012338">
    <property type="entry name" value="Beta-lactam/transpept-like"/>
</dbReference>
<dbReference type="PANTHER" id="PTHR46825:SF12">
    <property type="entry name" value="PENICILLIN-BINDING PROTEIN 4"/>
    <property type="match status" value="1"/>
</dbReference>
<dbReference type="SUPFAM" id="SSF56601">
    <property type="entry name" value="beta-lactamase/transpeptidase-like"/>
    <property type="match status" value="1"/>
</dbReference>
<protein>
    <submittedName>
        <fullName evidence="2">CubicO group peptidase (Beta-lactamase class C family)</fullName>
    </submittedName>
</protein>